<reference evidence="4" key="1">
    <citation type="submission" date="2017-02" db="EMBL/GenBank/DDBJ databases">
        <authorList>
            <person name="Varghese N."/>
            <person name="Submissions S."/>
        </authorList>
    </citation>
    <scope>NUCLEOTIDE SEQUENCE [LARGE SCALE GENOMIC DNA]</scope>
    <source>
        <strain evidence="4">DSM 24967</strain>
    </source>
</reference>
<evidence type="ECO:0000313" key="3">
    <source>
        <dbReference type="EMBL" id="SKB86564.1"/>
    </source>
</evidence>
<feature type="domain" description="NIPSNAP" evidence="2">
    <location>
        <begin position="153"/>
        <end position="256"/>
    </location>
</feature>
<proteinExistence type="predicted"/>
<gene>
    <name evidence="3" type="ORF">SAMN05660349_03102</name>
</gene>
<sequence length="257" mass="29800">MKRRNFIRLSALAGLLAGAKGVNALPVSGNKLKKEIYEWRIYNMTGDASIQDTYFEKALIPALNKYKVKVGAFKLFKEESAVKRFYLFVYPSIETYHQVQKKIWEDKTYLAASKTYFDQTASAPVYSHFDTYLCEAFDRLPVMLPAEKNSLQYELRIYKSPNEDANRRKVRMFNVEEIDLFHKKGIQSVCYGDILSGPEMPALMYLTWNKNQESRDAAWKAFGSSEEWNKMKVKPEYAYTATKVESIYLSPLAYSQI</sequence>
<name>A0A1T5ERP1_9BACT</name>
<dbReference type="InterPro" id="IPR011008">
    <property type="entry name" value="Dimeric_a/b-barrel"/>
</dbReference>
<dbReference type="SUPFAM" id="SSF54909">
    <property type="entry name" value="Dimeric alpha+beta barrel"/>
    <property type="match status" value="1"/>
</dbReference>
<dbReference type="AlphaFoldDB" id="A0A1T5ERP1"/>
<evidence type="ECO:0000313" key="4">
    <source>
        <dbReference type="Proteomes" id="UP000190852"/>
    </source>
</evidence>
<keyword evidence="4" id="KW-1185">Reference proteome</keyword>
<dbReference type="Pfam" id="PF07978">
    <property type="entry name" value="NIPSNAP"/>
    <property type="match status" value="1"/>
</dbReference>
<dbReference type="Gene3D" id="3.30.70.100">
    <property type="match status" value="2"/>
</dbReference>
<dbReference type="EMBL" id="FUYQ01000030">
    <property type="protein sequence ID" value="SKB86564.1"/>
    <property type="molecule type" value="Genomic_DNA"/>
</dbReference>
<protein>
    <submittedName>
        <fullName evidence="3">NIPSNAP protein</fullName>
    </submittedName>
</protein>
<dbReference type="Proteomes" id="UP000190852">
    <property type="component" value="Unassembled WGS sequence"/>
</dbReference>
<keyword evidence="1" id="KW-0732">Signal</keyword>
<evidence type="ECO:0000259" key="2">
    <source>
        <dbReference type="Pfam" id="PF07978"/>
    </source>
</evidence>
<organism evidence="3 4">
    <name type="scientific">Parabacteroides chartae</name>
    <dbReference type="NCBI Taxonomy" id="1037355"/>
    <lineage>
        <taxon>Bacteria</taxon>
        <taxon>Pseudomonadati</taxon>
        <taxon>Bacteroidota</taxon>
        <taxon>Bacteroidia</taxon>
        <taxon>Bacteroidales</taxon>
        <taxon>Tannerellaceae</taxon>
        <taxon>Parabacteroides</taxon>
    </lineage>
</organism>
<dbReference type="InterPro" id="IPR012577">
    <property type="entry name" value="NIPSNAP"/>
</dbReference>
<feature type="signal peptide" evidence="1">
    <location>
        <begin position="1"/>
        <end position="24"/>
    </location>
</feature>
<accession>A0A1T5ERP1</accession>
<evidence type="ECO:0000256" key="1">
    <source>
        <dbReference type="SAM" id="SignalP"/>
    </source>
</evidence>
<feature type="chain" id="PRO_5012775374" evidence="1">
    <location>
        <begin position="25"/>
        <end position="257"/>
    </location>
</feature>
<dbReference type="RefSeq" id="WP_079684488.1">
    <property type="nucleotide sequence ID" value="NZ_FUYQ01000030.1"/>
</dbReference>